<protein>
    <submittedName>
        <fullName evidence="5">ABC transporter family protein</fullName>
    </submittedName>
</protein>
<dbReference type="Proteomes" id="UP000033475">
    <property type="component" value="Unassembled WGS sequence"/>
</dbReference>
<evidence type="ECO:0000256" key="2">
    <source>
        <dbReference type="ARBA" id="ARBA00022741"/>
    </source>
</evidence>
<dbReference type="EMBL" id="LANQ01000001">
    <property type="protein sequence ID" value="KJV57919.1"/>
    <property type="molecule type" value="Genomic_DNA"/>
</dbReference>
<dbReference type="GO" id="GO:0043190">
    <property type="term" value="C:ATP-binding cassette (ABC) transporter complex"/>
    <property type="evidence" value="ECO:0007669"/>
    <property type="project" value="TreeGrafter"/>
</dbReference>
<dbReference type="GO" id="GO:0016887">
    <property type="term" value="F:ATP hydrolysis activity"/>
    <property type="evidence" value="ECO:0007669"/>
    <property type="project" value="InterPro"/>
</dbReference>
<evidence type="ECO:0000313" key="5">
    <source>
        <dbReference type="EMBL" id="KJV57919.1"/>
    </source>
</evidence>
<evidence type="ECO:0000259" key="4">
    <source>
        <dbReference type="Pfam" id="PF00005"/>
    </source>
</evidence>
<dbReference type="PANTHER" id="PTHR43553">
    <property type="entry name" value="HEAVY METAL TRANSPORTER"/>
    <property type="match status" value="1"/>
</dbReference>
<reference evidence="5 6" key="1">
    <citation type="submission" date="2015-01" db="EMBL/GenBank/DDBJ databases">
        <title>Genome Sequencing of Rickettsiales.</title>
        <authorList>
            <person name="Daugherty S.C."/>
            <person name="Su Q."/>
            <person name="Abolude K."/>
            <person name="Beier-Sexton M."/>
            <person name="Carlyon J.A."/>
            <person name="Carter R."/>
            <person name="Day N.P."/>
            <person name="Dumler S.J."/>
            <person name="Dyachenko V."/>
            <person name="Godinez A."/>
            <person name="Kurtti T.J."/>
            <person name="Lichay M."/>
            <person name="Mullins K.E."/>
            <person name="Ott S."/>
            <person name="Pappas-Brown V."/>
            <person name="Paris D.H."/>
            <person name="Patel P."/>
            <person name="Richards A.L."/>
            <person name="Sadzewicz L."/>
            <person name="Sears K."/>
            <person name="Seidman D."/>
            <person name="Sengamalay N."/>
            <person name="Stenos J."/>
            <person name="Tallon L.J."/>
            <person name="Vincent G."/>
            <person name="Fraser C.M."/>
            <person name="Munderloh U."/>
            <person name="Dunning-Hotopp J.C."/>
        </authorList>
    </citation>
    <scope>NUCLEOTIDE SEQUENCE [LARGE SCALE GENOMIC DNA]</scope>
    <source>
        <strain evidence="5 6">Pedreira</strain>
    </source>
</reference>
<dbReference type="InterPro" id="IPR027417">
    <property type="entry name" value="P-loop_NTPase"/>
</dbReference>
<keyword evidence="1" id="KW-0813">Transport</keyword>
<gene>
    <name evidence="5" type="ORF">RFEPED_0290</name>
</gene>
<comment type="caution">
    <text evidence="5">The sequence shown here is derived from an EMBL/GenBank/DDBJ whole genome shotgun (WGS) entry which is preliminary data.</text>
</comment>
<dbReference type="SUPFAM" id="SSF52540">
    <property type="entry name" value="P-loop containing nucleoside triphosphate hydrolases"/>
    <property type="match status" value="1"/>
</dbReference>
<evidence type="ECO:0000256" key="1">
    <source>
        <dbReference type="ARBA" id="ARBA00022448"/>
    </source>
</evidence>
<dbReference type="AlphaFoldDB" id="A0A0F3MTJ4"/>
<organism evidence="5 6">
    <name type="scientific">Rickettsia felis str. Pedreira</name>
    <dbReference type="NCBI Taxonomy" id="1359196"/>
    <lineage>
        <taxon>Bacteria</taxon>
        <taxon>Pseudomonadati</taxon>
        <taxon>Pseudomonadota</taxon>
        <taxon>Alphaproteobacteria</taxon>
        <taxon>Rickettsiales</taxon>
        <taxon>Rickettsiaceae</taxon>
        <taxon>Rickettsieae</taxon>
        <taxon>Rickettsia</taxon>
        <taxon>spotted fever group</taxon>
    </lineage>
</organism>
<dbReference type="RefSeq" id="WP_011270880.1">
    <property type="nucleotide sequence ID" value="NZ_LANQ01000001.1"/>
</dbReference>
<name>A0A0F3MTJ4_RICFI</name>
<keyword evidence="3" id="KW-0067">ATP-binding</keyword>
<accession>A0A0F3MTJ4</accession>
<keyword evidence="2" id="KW-0547">Nucleotide-binding</keyword>
<dbReference type="InterPro" id="IPR050095">
    <property type="entry name" value="ECF_ABC_transporter_ATP-bd"/>
</dbReference>
<sequence>MVITNVLDLIEACINSSFINYTGNDGNTLIALTLLIQDPNAAIGPLISQGAKISILWCGKNIISTLFQSYKTSLIQNTQDLIEQKALELLLNEEYKSKILGLKDIEAITNNLFIDQNSYIPAQSTLFEVITSGPDQSIIKSNKQSLEEKINTLFIKLDLGTLITHLSDKNYDVINAPSGGQKKKIGIIKAIISNPKILILDEVFANLDKISIENAQQALKEFLPETLMLVVHHDGKSHDYNNFYDQYINLEDLYAEIKLLGE</sequence>
<dbReference type="GO" id="GO:0005524">
    <property type="term" value="F:ATP binding"/>
    <property type="evidence" value="ECO:0007669"/>
    <property type="project" value="UniProtKB-KW"/>
</dbReference>
<dbReference type="PATRIC" id="fig|1359196.3.peg.270"/>
<feature type="domain" description="ABC transporter" evidence="4">
    <location>
        <begin position="114"/>
        <end position="204"/>
    </location>
</feature>
<proteinExistence type="predicted"/>
<evidence type="ECO:0000256" key="3">
    <source>
        <dbReference type="ARBA" id="ARBA00022840"/>
    </source>
</evidence>
<evidence type="ECO:0000313" key="6">
    <source>
        <dbReference type="Proteomes" id="UP000033475"/>
    </source>
</evidence>
<dbReference type="GO" id="GO:0042626">
    <property type="term" value="F:ATPase-coupled transmembrane transporter activity"/>
    <property type="evidence" value="ECO:0007669"/>
    <property type="project" value="TreeGrafter"/>
</dbReference>
<dbReference type="InterPro" id="IPR003439">
    <property type="entry name" value="ABC_transporter-like_ATP-bd"/>
</dbReference>
<dbReference type="Pfam" id="PF00005">
    <property type="entry name" value="ABC_tran"/>
    <property type="match status" value="1"/>
</dbReference>
<dbReference type="Gene3D" id="3.40.50.300">
    <property type="entry name" value="P-loop containing nucleotide triphosphate hydrolases"/>
    <property type="match status" value="1"/>
</dbReference>
<dbReference type="CDD" id="cd00267">
    <property type="entry name" value="ABC_ATPase"/>
    <property type="match status" value="1"/>
</dbReference>